<dbReference type="Gene3D" id="3.40.50.1820">
    <property type="entry name" value="alpha/beta hydrolase"/>
    <property type="match status" value="1"/>
</dbReference>
<dbReference type="GO" id="GO:0016787">
    <property type="term" value="F:hydrolase activity"/>
    <property type="evidence" value="ECO:0007669"/>
    <property type="project" value="InterPro"/>
</dbReference>
<dbReference type="InterPro" id="IPR002925">
    <property type="entry name" value="Dienelactn_hydro"/>
</dbReference>
<dbReference type="EMBL" id="UOFO01000073">
    <property type="protein sequence ID" value="VAW85462.1"/>
    <property type="molecule type" value="Genomic_DNA"/>
</dbReference>
<evidence type="ECO:0000259" key="1">
    <source>
        <dbReference type="Pfam" id="PF01738"/>
    </source>
</evidence>
<gene>
    <name evidence="2" type="ORF">MNBD_GAMMA16-1906</name>
</gene>
<dbReference type="InterPro" id="IPR029058">
    <property type="entry name" value="AB_hydrolase_fold"/>
</dbReference>
<dbReference type="PANTHER" id="PTHR46623">
    <property type="entry name" value="CARBOXYMETHYLENEBUTENOLIDASE-RELATED"/>
    <property type="match status" value="1"/>
</dbReference>
<proteinExistence type="predicted"/>
<reference evidence="2" key="1">
    <citation type="submission" date="2018-06" db="EMBL/GenBank/DDBJ databases">
        <authorList>
            <person name="Zhirakovskaya E."/>
        </authorList>
    </citation>
    <scope>NUCLEOTIDE SEQUENCE</scope>
</reference>
<dbReference type="PANTHER" id="PTHR46623:SF6">
    <property type="entry name" value="ALPHA_BETA-HYDROLASES SUPERFAMILY PROTEIN"/>
    <property type="match status" value="1"/>
</dbReference>
<sequence length="250" mass="27257">MFRGLIYGLILGFSSVVWAEAEVKAVDDSGKIITLTTAIGTTLDAYIAGSVATKKSVLILHDRWGLDQTARLWADRFAAEGYLALAIDLYDGRAAKKTNSAHAALIMRQIDPEWSTVNIKAGLNYLSKKTGEKTAVLGWGLGGSLAFKATQLNTDILASAVMMYGYLPIEARELEKVTSPILGVFSTSDERITPEEIEQVGFLMGKLRKPFVSLNVDAAAGFVDESLPAYDQEVMELAWQRSLEFLNATL</sequence>
<protein>
    <recommendedName>
        <fullName evidence="1">Dienelactone hydrolase domain-containing protein</fullName>
    </recommendedName>
</protein>
<dbReference type="AlphaFoldDB" id="A0A3B0ZD63"/>
<feature type="domain" description="Dienelactone hydrolase" evidence="1">
    <location>
        <begin position="43"/>
        <end position="248"/>
    </location>
</feature>
<name>A0A3B0ZD63_9ZZZZ</name>
<evidence type="ECO:0000313" key="2">
    <source>
        <dbReference type="EMBL" id="VAW85462.1"/>
    </source>
</evidence>
<accession>A0A3B0ZD63</accession>
<dbReference type="Pfam" id="PF01738">
    <property type="entry name" value="DLH"/>
    <property type="match status" value="1"/>
</dbReference>
<dbReference type="InterPro" id="IPR051049">
    <property type="entry name" value="Dienelactone_hydrolase-like"/>
</dbReference>
<organism evidence="2">
    <name type="scientific">hydrothermal vent metagenome</name>
    <dbReference type="NCBI Taxonomy" id="652676"/>
    <lineage>
        <taxon>unclassified sequences</taxon>
        <taxon>metagenomes</taxon>
        <taxon>ecological metagenomes</taxon>
    </lineage>
</organism>
<dbReference type="SUPFAM" id="SSF53474">
    <property type="entry name" value="alpha/beta-Hydrolases"/>
    <property type="match status" value="1"/>
</dbReference>